<dbReference type="Proteomes" id="UP001341840">
    <property type="component" value="Unassembled WGS sequence"/>
</dbReference>
<protein>
    <submittedName>
        <fullName evidence="1">Uncharacterized protein</fullName>
    </submittedName>
</protein>
<evidence type="ECO:0000313" key="1">
    <source>
        <dbReference type="EMBL" id="MED6117494.1"/>
    </source>
</evidence>
<proteinExistence type="predicted"/>
<sequence>MEKYKLHVVFVRVLMKITIGASLEKNNKWSKPTTWETSKGSSPTMILIPTPIIPDGETTLTLVGEDTRIKEATTSKTVHLIHHFKDHHFHNQQIYHHHLNRNHLNQILL</sequence>
<comment type="caution">
    <text evidence="1">The sequence shown here is derived from an EMBL/GenBank/DDBJ whole genome shotgun (WGS) entry which is preliminary data.</text>
</comment>
<name>A0ABU6R0Q5_9FABA</name>
<gene>
    <name evidence="1" type="ORF">PIB30_110489</name>
</gene>
<evidence type="ECO:0000313" key="2">
    <source>
        <dbReference type="Proteomes" id="UP001341840"/>
    </source>
</evidence>
<keyword evidence="2" id="KW-1185">Reference proteome</keyword>
<accession>A0ABU6R0Q5</accession>
<reference evidence="1 2" key="1">
    <citation type="journal article" date="2023" name="Plants (Basel)">
        <title>Bridging the Gap: Combining Genomics and Transcriptomics Approaches to Understand Stylosanthes scabra, an Orphan Legume from the Brazilian Caatinga.</title>
        <authorList>
            <person name="Ferreira-Neto J.R.C."/>
            <person name="da Silva M.D."/>
            <person name="Binneck E."/>
            <person name="de Melo N.F."/>
            <person name="da Silva R.H."/>
            <person name="de Melo A.L.T.M."/>
            <person name="Pandolfi V."/>
            <person name="Bustamante F.O."/>
            <person name="Brasileiro-Vidal A.C."/>
            <person name="Benko-Iseppon A.M."/>
        </authorList>
    </citation>
    <scope>NUCLEOTIDE SEQUENCE [LARGE SCALE GENOMIC DNA]</scope>
    <source>
        <tissue evidence="1">Leaves</tissue>
    </source>
</reference>
<feature type="non-terminal residue" evidence="1">
    <location>
        <position position="109"/>
    </location>
</feature>
<organism evidence="1 2">
    <name type="scientific">Stylosanthes scabra</name>
    <dbReference type="NCBI Taxonomy" id="79078"/>
    <lineage>
        <taxon>Eukaryota</taxon>
        <taxon>Viridiplantae</taxon>
        <taxon>Streptophyta</taxon>
        <taxon>Embryophyta</taxon>
        <taxon>Tracheophyta</taxon>
        <taxon>Spermatophyta</taxon>
        <taxon>Magnoliopsida</taxon>
        <taxon>eudicotyledons</taxon>
        <taxon>Gunneridae</taxon>
        <taxon>Pentapetalae</taxon>
        <taxon>rosids</taxon>
        <taxon>fabids</taxon>
        <taxon>Fabales</taxon>
        <taxon>Fabaceae</taxon>
        <taxon>Papilionoideae</taxon>
        <taxon>50 kb inversion clade</taxon>
        <taxon>dalbergioids sensu lato</taxon>
        <taxon>Dalbergieae</taxon>
        <taxon>Pterocarpus clade</taxon>
        <taxon>Stylosanthes</taxon>
    </lineage>
</organism>
<dbReference type="EMBL" id="JASCZI010006291">
    <property type="protein sequence ID" value="MED6117494.1"/>
    <property type="molecule type" value="Genomic_DNA"/>
</dbReference>